<dbReference type="FunFam" id="3.40.850.10:FF:000008">
    <property type="entry name" value="Putative unconventional myosin-IXa"/>
    <property type="match status" value="1"/>
</dbReference>
<evidence type="ECO:0000256" key="5">
    <source>
        <dbReference type="ARBA" id="ARBA00022723"/>
    </source>
</evidence>
<evidence type="ECO:0000256" key="14">
    <source>
        <dbReference type="ARBA" id="ARBA00023203"/>
    </source>
</evidence>
<dbReference type="PANTHER" id="PTHR46184">
    <property type="entry name" value="UNCONVENTIONAL MYOSIN-IXB-LIKE PROTEIN"/>
    <property type="match status" value="1"/>
</dbReference>
<dbReference type="Pfam" id="PF00063">
    <property type="entry name" value="Myosin_head"/>
    <property type="match status" value="2"/>
</dbReference>
<dbReference type="InterPro" id="IPR036023">
    <property type="entry name" value="MYSc_Myo9"/>
</dbReference>
<dbReference type="GO" id="GO:0005884">
    <property type="term" value="C:actin filament"/>
    <property type="evidence" value="ECO:0007669"/>
    <property type="project" value="TreeGrafter"/>
</dbReference>
<keyword evidence="13 15" id="KW-0505">Motor protein</keyword>
<dbReference type="CDD" id="cd00029">
    <property type="entry name" value="C1"/>
    <property type="match status" value="1"/>
</dbReference>
<dbReference type="CDD" id="cd01385">
    <property type="entry name" value="MYSc_Myo9"/>
    <property type="match status" value="1"/>
</dbReference>
<dbReference type="Gene3D" id="1.20.120.720">
    <property type="entry name" value="Myosin VI head, motor domain, U50 subdomain"/>
    <property type="match status" value="1"/>
</dbReference>
<dbReference type="InterPro" id="IPR029071">
    <property type="entry name" value="Ubiquitin-like_domsf"/>
</dbReference>
<keyword evidence="5" id="KW-0479">Metal-binding</keyword>
<dbReference type="FunFam" id="1.10.10.820:FF:000001">
    <property type="entry name" value="Myosin heavy chain"/>
    <property type="match status" value="1"/>
</dbReference>
<dbReference type="SUPFAM" id="SSF57889">
    <property type="entry name" value="Cysteine-rich domain"/>
    <property type="match status" value="2"/>
</dbReference>
<comment type="subcellular location">
    <subcellularLocation>
        <location evidence="1">Cytoplasm</location>
    </subcellularLocation>
</comment>
<dbReference type="Gene3D" id="1.10.555.10">
    <property type="entry name" value="Rho GTPase activation protein"/>
    <property type="match status" value="1"/>
</dbReference>
<feature type="region of interest" description="Disordered" evidence="16">
    <location>
        <begin position="1084"/>
        <end position="1119"/>
    </location>
</feature>
<feature type="domain" description="Ras-associating" evidence="18">
    <location>
        <begin position="56"/>
        <end position="137"/>
    </location>
</feature>
<dbReference type="GO" id="GO:0008270">
    <property type="term" value="F:zinc ion binding"/>
    <property type="evidence" value="ECO:0007669"/>
    <property type="project" value="UniProtKB-KW"/>
</dbReference>
<keyword evidence="11" id="KW-0175">Coiled coil</keyword>
<dbReference type="InterPro" id="IPR027417">
    <property type="entry name" value="P-loop_NTPase"/>
</dbReference>
<reference evidence="21" key="1">
    <citation type="journal article" date="2011" name="Genome Res.">
        <title>Deep small RNA sequencing from the nematode Ascaris reveals conservation, functional diversification, and novel developmental profiles.</title>
        <authorList>
            <person name="Wang J."/>
            <person name="Czech B."/>
            <person name="Crunk A."/>
            <person name="Wallace A."/>
            <person name="Mitreva M."/>
            <person name="Hannon G.J."/>
            <person name="Davis R.E."/>
        </authorList>
    </citation>
    <scope>NUCLEOTIDE SEQUENCE</scope>
</reference>
<dbReference type="InterPro" id="IPR046987">
    <property type="entry name" value="Myo9"/>
</dbReference>
<dbReference type="PROSITE" id="PS50081">
    <property type="entry name" value="ZF_DAG_PE_2"/>
    <property type="match status" value="2"/>
</dbReference>
<feature type="region of interest" description="Disordered" evidence="16">
    <location>
        <begin position="1812"/>
        <end position="1870"/>
    </location>
</feature>
<feature type="region of interest" description="Disordered" evidence="16">
    <location>
        <begin position="1144"/>
        <end position="1201"/>
    </location>
</feature>
<dbReference type="GO" id="GO:0000146">
    <property type="term" value="F:microfilament motor activity"/>
    <property type="evidence" value="ECO:0007669"/>
    <property type="project" value="InterPro"/>
</dbReference>
<feature type="compositionally biased region" description="Polar residues" evidence="16">
    <location>
        <begin position="1230"/>
        <end position="1248"/>
    </location>
</feature>
<evidence type="ECO:0000259" key="20">
    <source>
        <dbReference type="PROSITE" id="PS51456"/>
    </source>
</evidence>
<feature type="domain" description="Phorbol-ester/DAG-type" evidence="17">
    <location>
        <begin position="1482"/>
        <end position="1531"/>
    </location>
</feature>
<dbReference type="InterPro" id="IPR046349">
    <property type="entry name" value="C1-like_sf"/>
</dbReference>
<dbReference type="PRINTS" id="PR00193">
    <property type="entry name" value="MYOSINHEAVY"/>
</dbReference>
<dbReference type="GO" id="GO:0005737">
    <property type="term" value="C:cytoplasm"/>
    <property type="evidence" value="ECO:0007669"/>
    <property type="project" value="UniProtKB-SubCell"/>
</dbReference>
<feature type="binding site" evidence="15">
    <location>
        <begin position="263"/>
        <end position="270"/>
    </location>
    <ligand>
        <name>ATP</name>
        <dbReference type="ChEBI" id="CHEBI:30616"/>
    </ligand>
</feature>
<feature type="domain" description="Rho-GAP" evidence="19">
    <location>
        <begin position="1549"/>
        <end position="1739"/>
    </location>
</feature>
<keyword evidence="12 15" id="KW-0518">Myosin</keyword>
<evidence type="ECO:0000259" key="19">
    <source>
        <dbReference type="PROSITE" id="PS50238"/>
    </source>
</evidence>
<dbReference type="Gene3D" id="1.20.5.4820">
    <property type="match status" value="1"/>
</dbReference>
<evidence type="ECO:0000256" key="2">
    <source>
        <dbReference type="ARBA" id="ARBA00008314"/>
    </source>
</evidence>
<keyword evidence="4" id="KW-0963">Cytoplasm</keyword>
<feature type="domain" description="Phorbol-ester/DAG-type" evidence="17">
    <location>
        <begin position="1252"/>
        <end position="1303"/>
    </location>
</feature>
<name>F1KQ35_ASCSU</name>
<evidence type="ECO:0000256" key="10">
    <source>
        <dbReference type="ARBA" id="ARBA00022840"/>
    </source>
</evidence>
<keyword evidence="10 15" id="KW-0067">ATP-binding</keyword>
<evidence type="ECO:0000259" key="17">
    <source>
        <dbReference type="PROSITE" id="PS50081"/>
    </source>
</evidence>
<dbReference type="CDD" id="cd20818">
    <property type="entry name" value="C1_Myosin-IX"/>
    <property type="match status" value="1"/>
</dbReference>
<dbReference type="Pfam" id="PF00130">
    <property type="entry name" value="C1_1"/>
    <property type="match status" value="1"/>
</dbReference>
<evidence type="ECO:0000256" key="1">
    <source>
        <dbReference type="ARBA" id="ARBA00004496"/>
    </source>
</evidence>
<sequence length="1888" mass="215932">MSFDSVSSTAGGIGVFPRRAVTIAAPDDAHVQTVTVFLYVFNPESFDQRLNIDFYKRATTEELIEKVLQMRTELAGYSADDFELYEIMGTLDGQTFKERKLDRGEYPVAVQMLWSKSIQNNNEASPKNRFVFRRKGTKPLIGGVSIGSAEASSTIDSFLAKFLTQPQDREYADLCMLPELTEQTLLDNLRDRFNSGHIYTYIGPILVAVNPFNFFPIYNPKYARLYCQSRRLGALPPHIFAIADVTYHNMLRIKENQCVVISGESGSGKTESTNFLLHHLTSLSQKGSAGSSVEQTLLSAGPVLEAFGNAVTVQNNNSSRFGKFIKVNYRENGMVSGANVEIYLLEKSRIISQAADERNYHVFYYLLEGATEEERKRHFLLQPSDYYYLNQNKFYSAEGVNGKYEYERLKHAMDAVGFSVSSQQNMFSVISAVLLLGNIEYIKRPGYHSDEKAYVANEELVGIIAELLHIKAANLTQAMTMKRTVMKNDTVITRYNVNEATSTRDAMAKCLYNALFHWIVLRMNQALLKKEVFSGKKGYYIGILDIFGFEDVGAQWNSFEQLCINYANEHLQAYFNQHIFQFEQEEYFKEGISWTNIEYTDNTECVQLFQSKPYGILRLIDEESNINNGTDESMLEKLNHFLKNNEYYEIPQKRELAFIVAHYAGKVKYQITGFREKNKDLMRQDVLMVLKNSRSAFVRDLVGDDPVAVFRWNVVRATFRAMSAFRQAGSAIKRCESTSHLSADTAKRVVLRRSSDTHLSAFLRGDLSPEVVPDFCDTSFFQTIVTQARKQPMKPKQERQNALKSLQAVKALTGKKRITGKPSSVSKQFEHSLSRLMKTLAQATPYFIRCIKSNNEKIPNYFDDNIILRQLRYTGMLETVRIRRAGYSFRIECNAFVKQYRILLPNGRDSTVEDVKFFFAHHPLIGEDKVQFGVTKIFMRDAEKLLLDDQLHKTIMQHIETLQHWFRSVITRRKFLRLRAGVIRIQAMARGALVRNRLREEVNAAVTIQACWRRFVEERKYRQIRNTVLAIQAAYRGRDYRNHFAERKQSGAFNKYPTPGIAKIIHKRELASFDLNDPESLAPFAFSDEEEEEESSSTTGLLDEEDEEDSVIGDFSGNKEDRSDIDLDATFILEDKKLKLIGEKKENDPRRRQSLATTCSTTKLKTLRRAASTESDRIPRKERRSKEPHSPESKSKPKRMGFTRARKQLKAFLTRRSDSVHSEEDETHDSSLCTSSTLVDSHGSPSPLTKKTHSFKLSRLHRAELCALCNKSLTGILVQGYKCTSCKLSFHKECSAFAASIPCQAQIAHSRVEPPAPKRTWDIRSSRSPRQSLAPLNLQTPKSFNLFKTKQQTDPSDMIIQSTDDLRQFNVFIFKKFVTLEQNVRKRDTMVDAIFKKALREFHMEIIGYEAVSLENKTVLKYRDLITTFEGSLTKVSAQEKVTFPTTLGLNAFRGFLNEFMQEQTKRKTSQKKSSMLQLHNGHKFKAEYVHVPTYCEICNQFMWHAEKIFICTSCRISCHKKCYSKIMHYCTPSIQRAANATGGRFFGAELNTLVDDEQAVPVVIDKLFVAIELRALFVEGIYRKSAAIAQVRNARRTIETAPKFDELCFDDVPVHVISTLVKSFFRELPEPLITSDLYENFLNASEVEEAFERIRCLSVMVELLPKCNRSVLDRLMYHLARVAHQESVNKMGSANLALIFAPCILRSNQSVHAQEQLHDVNRQAICVQALIDEKLRQFRVTVTHIVTLEHASEKITENLRRIDQHRRDSDVAQVAAQNSKMETARQLFIEQLDFLDSEKDKLIQDLPPLAPVASSEDLSSSDEHSNSPFATEQSQEEYAVDFDVPPTFGTLPNPSATRARKPRSRPPTRQFRLAAVSSEKFFQANFG</sequence>
<feature type="compositionally biased region" description="Basic and acidic residues" evidence="16">
    <location>
        <begin position="1174"/>
        <end position="1195"/>
    </location>
</feature>
<dbReference type="SUPFAM" id="SSF54236">
    <property type="entry name" value="Ubiquitin-like"/>
    <property type="match status" value="1"/>
</dbReference>
<dbReference type="Gene3D" id="3.30.60.20">
    <property type="match status" value="2"/>
</dbReference>
<dbReference type="GO" id="GO:0035556">
    <property type="term" value="P:intracellular signal transduction"/>
    <property type="evidence" value="ECO:0007669"/>
    <property type="project" value="InterPro"/>
</dbReference>
<dbReference type="InterPro" id="IPR000198">
    <property type="entry name" value="RhoGAP_dom"/>
</dbReference>
<evidence type="ECO:0000259" key="18">
    <source>
        <dbReference type="PROSITE" id="PS50200"/>
    </source>
</evidence>
<keyword evidence="9" id="KW-0862">Zinc</keyword>
<dbReference type="PROSITE" id="PS50200">
    <property type="entry name" value="RA"/>
    <property type="match status" value="1"/>
</dbReference>
<keyword evidence="3" id="KW-0343">GTPase activation</keyword>
<dbReference type="InterPro" id="IPR000048">
    <property type="entry name" value="IQ_motif_EF-hand-BS"/>
</dbReference>
<dbReference type="SMART" id="SM00324">
    <property type="entry name" value="RhoGAP"/>
    <property type="match status" value="1"/>
</dbReference>
<dbReference type="Gene3D" id="1.20.58.530">
    <property type="match status" value="2"/>
</dbReference>
<protein>
    <submittedName>
        <fullName evidence="21">Myosin-IXb</fullName>
    </submittedName>
</protein>
<evidence type="ECO:0000256" key="13">
    <source>
        <dbReference type="ARBA" id="ARBA00023175"/>
    </source>
</evidence>
<evidence type="ECO:0000256" key="12">
    <source>
        <dbReference type="ARBA" id="ARBA00023123"/>
    </source>
</evidence>
<dbReference type="PROSITE" id="PS50096">
    <property type="entry name" value="IQ"/>
    <property type="match status" value="3"/>
</dbReference>
<keyword evidence="6" id="KW-0677">Repeat</keyword>
<dbReference type="Gene3D" id="3.40.850.10">
    <property type="entry name" value="Kinesin motor domain"/>
    <property type="match status" value="2"/>
</dbReference>
<dbReference type="InterPro" id="IPR002219">
    <property type="entry name" value="PKC_DAG/PE"/>
</dbReference>
<dbReference type="SUPFAM" id="SSF48350">
    <property type="entry name" value="GTPase activation domain, GAP"/>
    <property type="match status" value="1"/>
</dbReference>
<organism evidence="21">
    <name type="scientific">Ascaris suum</name>
    <name type="common">Pig roundworm</name>
    <name type="synonym">Ascaris lumbricoides</name>
    <dbReference type="NCBI Taxonomy" id="6253"/>
    <lineage>
        <taxon>Eukaryota</taxon>
        <taxon>Metazoa</taxon>
        <taxon>Ecdysozoa</taxon>
        <taxon>Nematoda</taxon>
        <taxon>Chromadorea</taxon>
        <taxon>Rhabditida</taxon>
        <taxon>Spirurina</taxon>
        <taxon>Ascaridomorpha</taxon>
        <taxon>Ascaridoidea</taxon>
        <taxon>Ascarididae</taxon>
        <taxon>Ascaris</taxon>
    </lineage>
</organism>
<dbReference type="InterPro" id="IPR000159">
    <property type="entry name" value="RA_dom"/>
</dbReference>
<dbReference type="InterPro" id="IPR001609">
    <property type="entry name" value="Myosin_head_motor_dom-like"/>
</dbReference>
<dbReference type="InterPro" id="IPR008936">
    <property type="entry name" value="Rho_GTPase_activation_prot"/>
</dbReference>
<dbReference type="InterPro" id="IPR036961">
    <property type="entry name" value="Kinesin_motor_dom_sf"/>
</dbReference>
<evidence type="ECO:0000256" key="3">
    <source>
        <dbReference type="ARBA" id="ARBA00022468"/>
    </source>
</evidence>
<dbReference type="SMART" id="SM00242">
    <property type="entry name" value="MYSc"/>
    <property type="match status" value="1"/>
</dbReference>
<dbReference type="SMART" id="SM00109">
    <property type="entry name" value="C1"/>
    <property type="match status" value="2"/>
</dbReference>
<keyword evidence="14 15" id="KW-0009">Actin-binding</keyword>
<evidence type="ECO:0000256" key="9">
    <source>
        <dbReference type="ARBA" id="ARBA00022833"/>
    </source>
</evidence>
<dbReference type="Pfam" id="PF00620">
    <property type="entry name" value="RhoGAP"/>
    <property type="match status" value="1"/>
</dbReference>
<dbReference type="Pfam" id="PF00612">
    <property type="entry name" value="IQ"/>
    <property type="match status" value="1"/>
</dbReference>
<dbReference type="PROSITE" id="PS50238">
    <property type="entry name" value="RHOGAP"/>
    <property type="match status" value="1"/>
</dbReference>
<dbReference type="GO" id="GO:0016459">
    <property type="term" value="C:myosin complex"/>
    <property type="evidence" value="ECO:0007669"/>
    <property type="project" value="UniProtKB-KW"/>
</dbReference>
<dbReference type="GO" id="GO:0051015">
    <property type="term" value="F:actin filament binding"/>
    <property type="evidence" value="ECO:0007669"/>
    <property type="project" value="TreeGrafter"/>
</dbReference>
<dbReference type="SMART" id="SM00314">
    <property type="entry name" value="RA"/>
    <property type="match status" value="1"/>
</dbReference>
<evidence type="ECO:0000256" key="4">
    <source>
        <dbReference type="ARBA" id="ARBA00022490"/>
    </source>
</evidence>
<keyword evidence="8" id="KW-0863">Zinc-finger</keyword>
<dbReference type="GO" id="GO:0005524">
    <property type="term" value="F:ATP binding"/>
    <property type="evidence" value="ECO:0007669"/>
    <property type="project" value="UniProtKB-UniRule"/>
</dbReference>
<evidence type="ECO:0000256" key="6">
    <source>
        <dbReference type="ARBA" id="ARBA00022737"/>
    </source>
</evidence>
<evidence type="ECO:0000256" key="15">
    <source>
        <dbReference type="PROSITE-ProRule" id="PRU00782"/>
    </source>
</evidence>
<dbReference type="SUPFAM" id="SSF52540">
    <property type="entry name" value="P-loop containing nucleoside triphosphate hydrolases"/>
    <property type="match status" value="2"/>
</dbReference>
<feature type="compositionally biased region" description="Acidic residues" evidence="16">
    <location>
        <begin position="1102"/>
        <end position="1111"/>
    </location>
</feature>
<dbReference type="EMBL" id="JI164051">
    <property type="protein sequence ID" value="ADY39989.1"/>
    <property type="molecule type" value="mRNA"/>
</dbReference>
<feature type="domain" description="Myosin motor" evidence="20">
    <location>
        <begin position="169"/>
        <end position="952"/>
    </location>
</feature>
<feature type="compositionally biased region" description="Polar residues" evidence="16">
    <location>
        <begin position="1154"/>
        <end position="1164"/>
    </location>
</feature>
<dbReference type="PROSITE" id="PS00479">
    <property type="entry name" value="ZF_DAG_PE_1"/>
    <property type="match status" value="2"/>
</dbReference>
<keyword evidence="7 15" id="KW-0547">Nucleotide-binding</keyword>
<proteinExistence type="evidence at transcript level"/>
<evidence type="ECO:0000256" key="16">
    <source>
        <dbReference type="SAM" id="MobiDB-lite"/>
    </source>
</evidence>
<dbReference type="FunFam" id="1.20.58.530:FF:000005">
    <property type="entry name" value="unconventional myosin-IXa isoform X1"/>
    <property type="match status" value="1"/>
</dbReference>
<dbReference type="Pfam" id="PF00788">
    <property type="entry name" value="RA"/>
    <property type="match status" value="1"/>
</dbReference>
<evidence type="ECO:0000256" key="11">
    <source>
        <dbReference type="ARBA" id="ARBA00023054"/>
    </source>
</evidence>
<accession>F1KQ35</accession>
<dbReference type="Gene3D" id="1.20.5.190">
    <property type="match status" value="1"/>
</dbReference>
<evidence type="ECO:0000256" key="7">
    <source>
        <dbReference type="ARBA" id="ARBA00022741"/>
    </source>
</evidence>
<comment type="similarity">
    <text evidence="2 15">Belongs to the TRAFAC class myosin-kinesin ATPase superfamily. Myosin family.</text>
</comment>
<evidence type="ECO:0000313" key="21">
    <source>
        <dbReference type="EMBL" id="ADY39989.1"/>
    </source>
</evidence>
<feature type="region of interest" description="Actin-binding" evidence="15">
    <location>
        <begin position="833"/>
        <end position="855"/>
    </location>
</feature>
<feature type="region of interest" description="Disordered" evidence="16">
    <location>
        <begin position="1214"/>
        <end position="1248"/>
    </location>
</feature>
<dbReference type="PROSITE" id="PS51456">
    <property type="entry name" value="MYOSIN_MOTOR"/>
    <property type="match status" value="1"/>
</dbReference>
<dbReference type="GO" id="GO:0005096">
    <property type="term" value="F:GTPase activator activity"/>
    <property type="evidence" value="ECO:0007669"/>
    <property type="project" value="UniProtKB-KW"/>
</dbReference>
<evidence type="ECO:0000256" key="8">
    <source>
        <dbReference type="ARBA" id="ARBA00022771"/>
    </source>
</evidence>
<dbReference type="SMART" id="SM00015">
    <property type="entry name" value="IQ"/>
    <property type="match status" value="3"/>
</dbReference>
<dbReference type="Gene3D" id="1.10.10.820">
    <property type="match status" value="1"/>
</dbReference>
<dbReference type="PANTHER" id="PTHR46184:SF5">
    <property type="entry name" value="UNCONVENTIONAL MYOSIN-IXA-LIKE"/>
    <property type="match status" value="1"/>
</dbReference>